<accession>X1TT83</accession>
<sequence length="54" mass="5692">MDCSRHLESLEIAVSCIVVVSEAGVTEKSLALAPAAPQREVSGQRTPSPSPYHS</sequence>
<feature type="compositionally biased region" description="Polar residues" evidence="1">
    <location>
        <begin position="41"/>
        <end position="54"/>
    </location>
</feature>
<dbReference type="AlphaFoldDB" id="X1TT83"/>
<comment type="caution">
    <text evidence="2">The sequence shown here is derived from an EMBL/GenBank/DDBJ whole genome shotgun (WGS) entry which is preliminary data.</text>
</comment>
<proteinExistence type="predicted"/>
<evidence type="ECO:0000256" key="1">
    <source>
        <dbReference type="SAM" id="MobiDB-lite"/>
    </source>
</evidence>
<protein>
    <submittedName>
        <fullName evidence="2">Uncharacterized protein</fullName>
    </submittedName>
</protein>
<reference evidence="2" key="1">
    <citation type="journal article" date="2014" name="Front. Microbiol.">
        <title>High frequency of phylogenetically diverse reductive dehalogenase-homologous genes in deep subseafloor sedimentary metagenomes.</title>
        <authorList>
            <person name="Kawai M."/>
            <person name="Futagami T."/>
            <person name="Toyoda A."/>
            <person name="Takaki Y."/>
            <person name="Nishi S."/>
            <person name="Hori S."/>
            <person name="Arai W."/>
            <person name="Tsubouchi T."/>
            <person name="Morono Y."/>
            <person name="Uchiyama I."/>
            <person name="Ito T."/>
            <person name="Fujiyama A."/>
            <person name="Inagaki F."/>
            <person name="Takami H."/>
        </authorList>
    </citation>
    <scope>NUCLEOTIDE SEQUENCE</scope>
    <source>
        <strain evidence="2">Expedition CK06-06</strain>
    </source>
</reference>
<feature type="region of interest" description="Disordered" evidence="1">
    <location>
        <begin position="34"/>
        <end position="54"/>
    </location>
</feature>
<name>X1TT83_9ZZZZ</name>
<dbReference type="EMBL" id="BARW01009667">
    <property type="protein sequence ID" value="GAI83254.1"/>
    <property type="molecule type" value="Genomic_DNA"/>
</dbReference>
<evidence type="ECO:0000313" key="2">
    <source>
        <dbReference type="EMBL" id="GAI83254.1"/>
    </source>
</evidence>
<gene>
    <name evidence="2" type="ORF">S12H4_19348</name>
</gene>
<organism evidence="2">
    <name type="scientific">marine sediment metagenome</name>
    <dbReference type="NCBI Taxonomy" id="412755"/>
    <lineage>
        <taxon>unclassified sequences</taxon>
        <taxon>metagenomes</taxon>
        <taxon>ecological metagenomes</taxon>
    </lineage>
</organism>